<keyword evidence="2" id="KW-1185">Reference proteome</keyword>
<gene>
    <name evidence="1" type="ORF">KC01_LOCUS28934</name>
</gene>
<sequence length="98" mass="11256">MFGLHRGARSALYLVTPSFLRTPASSPRSLYSLCALFSRVACRTSEWTDEERRPERYPFISNRRCLPLTPYSPHFISLLSSPSLLRRTPPSSTHRTKD</sequence>
<dbReference type="Proteomes" id="UP001497482">
    <property type="component" value="Chromosome 3"/>
</dbReference>
<evidence type="ECO:0000313" key="1">
    <source>
        <dbReference type="EMBL" id="CAL1600863.1"/>
    </source>
</evidence>
<proteinExistence type="predicted"/>
<evidence type="ECO:0000313" key="2">
    <source>
        <dbReference type="Proteomes" id="UP001497482"/>
    </source>
</evidence>
<protein>
    <recommendedName>
        <fullName evidence="3">Secreted protein</fullName>
    </recommendedName>
</protein>
<evidence type="ECO:0008006" key="3">
    <source>
        <dbReference type="Google" id="ProtNLM"/>
    </source>
</evidence>
<dbReference type="AlphaFoldDB" id="A0AAV2LI66"/>
<organism evidence="1 2">
    <name type="scientific">Knipowitschia caucasica</name>
    <name type="common">Caucasian dwarf goby</name>
    <name type="synonym">Pomatoschistus caucasicus</name>
    <dbReference type="NCBI Taxonomy" id="637954"/>
    <lineage>
        <taxon>Eukaryota</taxon>
        <taxon>Metazoa</taxon>
        <taxon>Chordata</taxon>
        <taxon>Craniata</taxon>
        <taxon>Vertebrata</taxon>
        <taxon>Euteleostomi</taxon>
        <taxon>Actinopterygii</taxon>
        <taxon>Neopterygii</taxon>
        <taxon>Teleostei</taxon>
        <taxon>Neoteleostei</taxon>
        <taxon>Acanthomorphata</taxon>
        <taxon>Gobiaria</taxon>
        <taxon>Gobiiformes</taxon>
        <taxon>Gobioidei</taxon>
        <taxon>Gobiidae</taxon>
        <taxon>Gobiinae</taxon>
        <taxon>Knipowitschia</taxon>
    </lineage>
</organism>
<reference evidence="1 2" key="1">
    <citation type="submission" date="2024-04" db="EMBL/GenBank/DDBJ databases">
        <authorList>
            <person name="Waldvogel A.-M."/>
            <person name="Schoenle A."/>
        </authorList>
    </citation>
    <scope>NUCLEOTIDE SEQUENCE [LARGE SCALE GENOMIC DNA]</scope>
</reference>
<dbReference type="EMBL" id="OZ035825">
    <property type="protein sequence ID" value="CAL1600863.1"/>
    <property type="molecule type" value="Genomic_DNA"/>
</dbReference>
<name>A0AAV2LI66_KNICA</name>
<accession>A0AAV2LI66</accession>